<evidence type="ECO:0000256" key="2">
    <source>
        <dbReference type="SAM" id="Phobius"/>
    </source>
</evidence>
<dbReference type="AlphaFoldDB" id="A0AAV0Q7W1"/>
<evidence type="ECO:0000313" key="4">
    <source>
        <dbReference type="Proteomes" id="UP001154282"/>
    </source>
</evidence>
<evidence type="ECO:0000256" key="1">
    <source>
        <dbReference type="SAM" id="MobiDB-lite"/>
    </source>
</evidence>
<sequence length="74" mass="8781">KAGSRSKEKRQKLQRDPASQRRRTPFTSQPAKEEKTLSIISLLLLLFFFLVSLPGFPIEGWCWWKWREVVGSFW</sequence>
<keyword evidence="4" id="KW-1185">Reference proteome</keyword>
<proteinExistence type="predicted"/>
<feature type="non-terminal residue" evidence="3">
    <location>
        <position position="74"/>
    </location>
</feature>
<reference evidence="3" key="1">
    <citation type="submission" date="2022-08" db="EMBL/GenBank/DDBJ databases">
        <authorList>
            <person name="Gutierrez-Valencia J."/>
        </authorList>
    </citation>
    <scope>NUCLEOTIDE SEQUENCE</scope>
</reference>
<organism evidence="3 4">
    <name type="scientific">Linum tenue</name>
    <dbReference type="NCBI Taxonomy" id="586396"/>
    <lineage>
        <taxon>Eukaryota</taxon>
        <taxon>Viridiplantae</taxon>
        <taxon>Streptophyta</taxon>
        <taxon>Embryophyta</taxon>
        <taxon>Tracheophyta</taxon>
        <taxon>Spermatophyta</taxon>
        <taxon>Magnoliopsida</taxon>
        <taxon>eudicotyledons</taxon>
        <taxon>Gunneridae</taxon>
        <taxon>Pentapetalae</taxon>
        <taxon>rosids</taxon>
        <taxon>fabids</taxon>
        <taxon>Malpighiales</taxon>
        <taxon>Linaceae</taxon>
        <taxon>Linum</taxon>
    </lineage>
</organism>
<keyword evidence="2" id="KW-0812">Transmembrane</keyword>
<name>A0AAV0Q7W1_9ROSI</name>
<feature type="non-terminal residue" evidence="3">
    <location>
        <position position="1"/>
    </location>
</feature>
<comment type="caution">
    <text evidence="3">The sequence shown here is derived from an EMBL/GenBank/DDBJ whole genome shotgun (WGS) entry which is preliminary data.</text>
</comment>
<gene>
    <name evidence="3" type="ORF">LITE_LOCUS41951</name>
</gene>
<evidence type="ECO:0000313" key="3">
    <source>
        <dbReference type="EMBL" id="CAI0541076.1"/>
    </source>
</evidence>
<feature type="region of interest" description="Disordered" evidence="1">
    <location>
        <begin position="1"/>
        <end position="33"/>
    </location>
</feature>
<dbReference type="Proteomes" id="UP001154282">
    <property type="component" value="Unassembled WGS sequence"/>
</dbReference>
<keyword evidence="2" id="KW-1133">Transmembrane helix</keyword>
<dbReference type="EMBL" id="CAMGYJ010000009">
    <property type="protein sequence ID" value="CAI0541076.1"/>
    <property type="molecule type" value="Genomic_DNA"/>
</dbReference>
<feature type="transmembrane region" description="Helical" evidence="2">
    <location>
        <begin position="37"/>
        <end position="56"/>
    </location>
</feature>
<keyword evidence="2" id="KW-0472">Membrane</keyword>
<protein>
    <submittedName>
        <fullName evidence="3">Uncharacterized protein</fullName>
    </submittedName>
</protein>
<accession>A0AAV0Q7W1</accession>